<feature type="region of interest" description="Disordered" evidence="1">
    <location>
        <begin position="1676"/>
        <end position="1699"/>
    </location>
</feature>
<evidence type="ECO:0000313" key="2">
    <source>
        <dbReference type="EMBL" id="PNW76331.1"/>
    </source>
</evidence>
<dbReference type="Proteomes" id="UP000006906">
    <property type="component" value="Chromosome 12"/>
</dbReference>
<feature type="region of interest" description="Disordered" evidence="1">
    <location>
        <begin position="1"/>
        <end position="30"/>
    </location>
</feature>
<sequence length="2004" mass="203428">MRLPTERDAAPTTPSELSANLGATGVVPQTPHHVNVHVECARSGADETPIVSSSTAAPLSGLARPSAEQPAPSDCAPQAPSREICYESAAERAEHPAPSGQGAEPPLRQGSLMAASAPASSTATACTAAEALTAAACVGVGDSKQQVSPADEPPPEQMHGCAPAAGITDEGAGDSDNCGHHLHHSTPPVPPTPPSPSEGCTAMPATQEVEHKQQLQPPQSGLPASTAIQHRTAAAAAGVSSSPNGAFSTALAPSLLALAPSASTAEANAVPPCTATGANAVHTGCDVCTGAAASATAAAASSLKSLTPELLLRVMQAAAHLTAAERRASAAAARAAGHTLLALQAETGDVAPGFTTPPPALVIAGSRPSSAGDTAPSTAGIAAPAPLRPHCMGVAGVSRELRSAVQQLLSHPKDAAAVLHARDGPAACAAAVIGWPELRHSLLGKVPRAPTQPLAPAPTSEPSPSSACSSGDRPDLPPMPSSPSSSSQQQAEGSTQAVGAEEGAPGGHGASRSHLPLGGAHSSQLHTGVPVADRPPLPHPLQLRSSAPPAIAQTADTAAEPQQLPGATAAFGPDTNVSSGGCAPAGNRRGRRAAMRSSGSSPEVAVWADAAADKLLALATELAALQGVPVWTQVAGLTLAIKEHRIDCLQRAAQQRKRQQASSQQGDQAGRQRQEQPDPEADAMLALSRRLASRPLATPQSSFVTSRSSSSDRDYNKSASDMSWPSYTAHLIGAASAGNVQLLQALLGPPLPRLVTELPVPPRTGPRAEAQAAAAAGLRRPQGPTAALLRPRRPLSVRPWLPVALHVLVPALRHAAMMQRLEAAALLVLQYGAPADIREDGAGGRLAAPVAMLGRLLAAEGVGHEGGVIPALTWRRLEACVESNDPGWTELCLVADVWRRRKFPLPAVPRQGLLDDHWPGCAAAAADVVAAAAAPGASEAAEAVAEALAEEEALHGRGQAAAMLRRVAASANPNSGPTARVLLRYLWPNLQRVELLGAALAAATHTSAVSALAEVTPRGALHSLASKSLVAVGGDAQRAFALVRVRLLLQVLLRDEDGGVSDEGANALAVAPLPGLRPRRRLLDTLPRELADLLGAAVAGAAQDGRAEAVRVLLLQEQEGQPPPPLSQECFGRVLEAAADSPPGPAAVEVVRLVLRAAANAAPAESRQQQVVELLITALPAIAERRRVDVATALITAAATHLYTPEMRDQMQHQELQPPAATGAGPAHGTAGAATPEGASTSRGTAQAAGALTWAARAVVAPAVLRTLQASSADALATIIAATVAAAAEGAVPTEAPVGSVEQSSSGGAGDAGLWQRYGLLAAALSELDAAPGPSWRLAAGDVALALLASPPPQPLSSAVSYAAPGSAMSERLARRLAASSAAFVAAAGGRRPAVACACWSAARHLLYQCPHCCWYTSDGVQVVAGAEAAADPQVCGMAAAGVARQAQAEAEERVRARAVAIHALLAVGRARPVRWQPLQASSSGGGSAGLEQVPAGSCPPEREYVSQRVLDRVLLQVSLQAVAGCSGCDGDHYDRDELAHARAAGMCMQCYGCQHRRRHHSQPPLSTESARALLSVLAGGRLPASAQGAGTEAGGSAVGVGLLAGGLRPSPAALVAAVELVCSETARLVAGYCEAAKRTAATEEGQVSVVLAPRHMVANAEAAWPAAAVDIAAARGPSSRPAGTSGANDPPSPLPHPLPSALRANVLAACVLQRQSRLAAVLASLLAPPHALSTPPRGPSATPLPAPTTASGQASSPRMAPHPQQQVQPWLASCCYPLHTGALDEAAVAAVAAGGVEELETVLAAAPLSPGGLCQVLRAVGQLADRGTAAAAHKVAGAVLETAMPAAAALAVVRRRYAVPQAVLDWLLGEAADAAAAAGKAVEAAPAGPGGGVQNEDAMGAVWLWRRAGANPWPWLLARTERMQQQQEAHHQKQRVQAHTRTARAAVAARLAVDGVLRPLVRPRAQVLWAGGRVSQLARDWVAAVREAGAVVEAWREGQGGWM</sequence>
<dbReference type="EMBL" id="CM008973">
    <property type="protein sequence ID" value="PNW76331.1"/>
    <property type="molecule type" value="Genomic_DNA"/>
</dbReference>
<reference evidence="2 3" key="1">
    <citation type="journal article" date="2007" name="Science">
        <title>The Chlamydomonas genome reveals the evolution of key animal and plant functions.</title>
        <authorList>
            <person name="Merchant S.S."/>
            <person name="Prochnik S.E."/>
            <person name="Vallon O."/>
            <person name="Harris E.H."/>
            <person name="Karpowicz S.J."/>
            <person name="Witman G.B."/>
            <person name="Terry A."/>
            <person name="Salamov A."/>
            <person name="Fritz-Laylin L.K."/>
            <person name="Marechal-Drouard L."/>
            <person name="Marshall W.F."/>
            <person name="Qu L.H."/>
            <person name="Nelson D.R."/>
            <person name="Sanderfoot A.A."/>
            <person name="Spalding M.H."/>
            <person name="Kapitonov V.V."/>
            <person name="Ren Q."/>
            <person name="Ferris P."/>
            <person name="Lindquist E."/>
            <person name="Shapiro H."/>
            <person name="Lucas S.M."/>
            <person name="Grimwood J."/>
            <person name="Schmutz J."/>
            <person name="Cardol P."/>
            <person name="Cerutti H."/>
            <person name="Chanfreau G."/>
            <person name="Chen C.L."/>
            <person name="Cognat V."/>
            <person name="Croft M.T."/>
            <person name="Dent R."/>
            <person name="Dutcher S."/>
            <person name="Fernandez E."/>
            <person name="Fukuzawa H."/>
            <person name="Gonzalez-Ballester D."/>
            <person name="Gonzalez-Halphen D."/>
            <person name="Hallmann A."/>
            <person name="Hanikenne M."/>
            <person name="Hippler M."/>
            <person name="Inwood W."/>
            <person name="Jabbari K."/>
            <person name="Kalanon M."/>
            <person name="Kuras R."/>
            <person name="Lefebvre P.A."/>
            <person name="Lemaire S.D."/>
            <person name="Lobanov A.V."/>
            <person name="Lohr M."/>
            <person name="Manuell A."/>
            <person name="Meier I."/>
            <person name="Mets L."/>
            <person name="Mittag M."/>
            <person name="Mittelmeier T."/>
            <person name="Moroney J.V."/>
            <person name="Moseley J."/>
            <person name="Napoli C."/>
            <person name="Nedelcu A.M."/>
            <person name="Niyogi K."/>
            <person name="Novoselov S.V."/>
            <person name="Paulsen I.T."/>
            <person name="Pazour G."/>
            <person name="Purton S."/>
            <person name="Ral J.P."/>
            <person name="Riano-Pachon D.M."/>
            <person name="Riekhof W."/>
            <person name="Rymarquis L."/>
            <person name="Schroda M."/>
            <person name="Stern D."/>
            <person name="Umen J."/>
            <person name="Willows R."/>
            <person name="Wilson N."/>
            <person name="Zimmer S.L."/>
            <person name="Allmer J."/>
            <person name="Balk J."/>
            <person name="Bisova K."/>
            <person name="Chen C.J."/>
            <person name="Elias M."/>
            <person name="Gendler K."/>
            <person name="Hauser C."/>
            <person name="Lamb M.R."/>
            <person name="Ledford H."/>
            <person name="Long J.C."/>
            <person name="Minagawa J."/>
            <person name="Page M.D."/>
            <person name="Pan J."/>
            <person name="Pootakham W."/>
            <person name="Roje S."/>
            <person name="Rose A."/>
            <person name="Stahlberg E."/>
            <person name="Terauchi A.M."/>
            <person name="Yang P."/>
            <person name="Ball S."/>
            <person name="Bowler C."/>
            <person name="Dieckmann C.L."/>
            <person name="Gladyshev V.N."/>
            <person name="Green P."/>
            <person name="Jorgensen R."/>
            <person name="Mayfield S."/>
            <person name="Mueller-Roeber B."/>
            <person name="Rajamani S."/>
            <person name="Sayre R.T."/>
            <person name="Brokstein P."/>
            <person name="Dubchak I."/>
            <person name="Goodstein D."/>
            <person name="Hornick L."/>
            <person name="Huang Y.W."/>
            <person name="Jhaveri J."/>
            <person name="Luo Y."/>
            <person name="Martinez D."/>
            <person name="Ngau W.C."/>
            <person name="Otillar B."/>
            <person name="Poliakov A."/>
            <person name="Porter A."/>
            <person name="Szajkowski L."/>
            <person name="Werner G."/>
            <person name="Zhou K."/>
            <person name="Grigoriev I.V."/>
            <person name="Rokhsar D.S."/>
            <person name="Grossman A.R."/>
        </authorList>
    </citation>
    <scope>NUCLEOTIDE SEQUENCE [LARGE SCALE GENOMIC DNA]</scope>
    <source>
        <strain evidence="3">CC-503</strain>
        <strain evidence="2">CC-503 cw92 mt+</strain>
    </source>
</reference>
<feature type="compositionally biased region" description="Low complexity" evidence="1">
    <location>
        <begin position="660"/>
        <end position="669"/>
    </location>
</feature>
<feature type="region of interest" description="Disordered" evidence="1">
    <location>
        <begin position="653"/>
        <end position="680"/>
    </location>
</feature>
<dbReference type="OrthoDB" id="10676541at2759"/>
<organism evidence="2 3">
    <name type="scientific">Chlamydomonas reinhardtii</name>
    <name type="common">Chlamydomonas smithii</name>
    <dbReference type="NCBI Taxonomy" id="3055"/>
    <lineage>
        <taxon>Eukaryota</taxon>
        <taxon>Viridiplantae</taxon>
        <taxon>Chlorophyta</taxon>
        <taxon>core chlorophytes</taxon>
        <taxon>Chlorophyceae</taxon>
        <taxon>CS clade</taxon>
        <taxon>Chlamydomonadales</taxon>
        <taxon>Chlamydomonadaceae</taxon>
        <taxon>Chlamydomonas</taxon>
    </lineage>
</organism>
<feature type="compositionally biased region" description="Pro residues" evidence="1">
    <location>
        <begin position="1737"/>
        <end position="1747"/>
    </location>
</feature>
<feature type="region of interest" description="Disordered" evidence="1">
    <location>
        <begin position="1218"/>
        <end position="1245"/>
    </location>
</feature>
<feature type="region of interest" description="Disordered" evidence="1">
    <location>
        <begin position="1733"/>
        <end position="1764"/>
    </location>
</feature>
<feature type="compositionally biased region" description="Polar residues" evidence="1">
    <location>
        <begin position="214"/>
        <end position="223"/>
    </location>
</feature>
<gene>
    <name evidence="2" type="ORF">CHLRE_12g546877v5</name>
</gene>
<dbReference type="GeneID" id="66055768"/>
<dbReference type="RefSeq" id="XP_042919252.1">
    <property type="nucleotide sequence ID" value="XM_043068891.1"/>
</dbReference>
<feature type="region of interest" description="Disordered" evidence="1">
    <location>
        <begin position="44"/>
        <end position="115"/>
    </location>
</feature>
<accession>A0A2K3D723</accession>
<dbReference type="Gramene" id="PNW76330">
    <property type="protein sequence ID" value="PNW76330"/>
    <property type="gene ID" value="CHLRE_12g546877v5"/>
</dbReference>
<protein>
    <submittedName>
        <fullName evidence="2">Uncharacterized protein</fullName>
    </submittedName>
</protein>
<dbReference type="KEGG" id="cre:CHLRE_12g546877v5"/>
<feature type="compositionally biased region" description="Low complexity" evidence="1">
    <location>
        <begin position="462"/>
        <end position="471"/>
    </location>
</feature>
<proteinExistence type="predicted"/>
<feature type="region of interest" description="Disordered" evidence="1">
    <location>
        <begin position="565"/>
        <end position="602"/>
    </location>
</feature>
<dbReference type="EMBL" id="CM008973">
    <property type="protein sequence ID" value="PNW76330.1"/>
    <property type="molecule type" value="Genomic_DNA"/>
</dbReference>
<feature type="compositionally biased region" description="Low complexity" evidence="1">
    <location>
        <begin position="696"/>
        <end position="709"/>
    </location>
</feature>
<feature type="compositionally biased region" description="Pro residues" evidence="1">
    <location>
        <begin position="187"/>
        <end position="196"/>
    </location>
</feature>
<reference evidence="2" key="2">
    <citation type="submission" date="2017-07" db="EMBL/GenBank/DDBJ databases">
        <title>WGS assembly of Chlamydomonas reinhardtii.</title>
        <authorList>
            <consortium name="Chlamydomonas Annotation Team"/>
            <consortium name="JGI Annotation Team"/>
            <person name="Merchant S.S."/>
            <person name="Prochnik S.E."/>
            <person name="Vallon O."/>
            <person name="Harris E.H."/>
            <person name="Karpowicz S.J."/>
            <person name="Witman G.B."/>
            <person name="Terry A."/>
            <person name="Salamov A."/>
            <person name="Fritz-Laylin L.K."/>
            <person name="Marechal-Drouard L."/>
            <person name="Marshall W.F."/>
            <person name="Qu L.H."/>
            <person name="Nelson D.R."/>
            <person name="Sanderfoot A.A."/>
            <person name="Spalding M.H."/>
            <person name="Kapitonov V.V."/>
            <person name="Ren Q."/>
            <person name="Ferris P."/>
            <person name="Lindquist E."/>
            <person name="Shapiro H."/>
            <person name="Lucas S.M."/>
            <person name="Grimwood J."/>
            <person name="Schmutz J."/>
            <person name="Grigoriev I.V."/>
            <person name="Rokhsar D.S."/>
        </authorList>
    </citation>
    <scope>NUCLEOTIDE SEQUENCE</scope>
    <source>
        <strain evidence="2">CC-503 cw92 mt+</strain>
    </source>
</reference>
<evidence type="ECO:0000313" key="3">
    <source>
        <dbReference type="Proteomes" id="UP000006906"/>
    </source>
</evidence>
<evidence type="ECO:0000256" key="1">
    <source>
        <dbReference type="SAM" id="MobiDB-lite"/>
    </source>
</evidence>
<keyword evidence="3" id="KW-1185">Reference proteome</keyword>
<dbReference type="Gramene" id="PNW76331">
    <property type="protein sequence ID" value="PNW76331"/>
    <property type="gene ID" value="CHLRE_12g546877v5"/>
</dbReference>
<dbReference type="RefSeq" id="XP_042919251.1">
    <property type="nucleotide sequence ID" value="XM_043068892.1"/>
</dbReference>
<name>A0A2K3D723_CHLRE</name>
<feature type="region of interest" description="Disordered" evidence="1">
    <location>
        <begin position="696"/>
        <end position="720"/>
    </location>
</feature>
<feature type="region of interest" description="Disordered" evidence="1">
    <location>
        <begin position="447"/>
        <end position="544"/>
    </location>
</feature>
<feature type="region of interest" description="Disordered" evidence="1">
    <location>
        <begin position="144"/>
        <end position="223"/>
    </location>
</feature>